<name>A0A9D1H9D6_9FIRM</name>
<dbReference type="EMBL" id="DVLW01000207">
    <property type="protein sequence ID" value="HIT95029.1"/>
    <property type="molecule type" value="Genomic_DNA"/>
</dbReference>
<reference evidence="1" key="1">
    <citation type="submission" date="2020-10" db="EMBL/GenBank/DDBJ databases">
        <authorList>
            <person name="Gilroy R."/>
        </authorList>
    </citation>
    <scope>NUCLEOTIDE SEQUENCE</scope>
    <source>
        <strain evidence="1">ChiBcec7-5410</strain>
    </source>
</reference>
<organism evidence="1 2">
    <name type="scientific">Candidatus Faecivivens stercoripullorum</name>
    <dbReference type="NCBI Taxonomy" id="2840805"/>
    <lineage>
        <taxon>Bacteria</taxon>
        <taxon>Bacillati</taxon>
        <taxon>Bacillota</taxon>
        <taxon>Clostridia</taxon>
        <taxon>Eubacteriales</taxon>
        <taxon>Oscillospiraceae</taxon>
        <taxon>Oscillospiraceae incertae sedis</taxon>
        <taxon>Candidatus Faecivivens</taxon>
    </lineage>
</organism>
<protein>
    <submittedName>
        <fullName evidence="1">Uncharacterized protein</fullName>
    </submittedName>
</protein>
<dbReference type="AlphaFoldDB" id="A0A9D1H9D6"/>
<sequence>MTEEQTGLYKHDVRYLEDGSITIFDNSGGVDSTSRVCRYWIDEDTLKLEDFEEYTTEYKSTSMGCAGLVDDDTDTYLICYGGGIADFAFEERDFSSGKVNMQLEFDNGDTLYRIFRGTEYTPVAAE</sequence>
<comment type="caution">
    <text evidence="1">The sequence shown here is derived from an EMBL/GenBank/DDBJ whole genome shotgun (WGS) entry which is preliminary data.</text>
</comment>
<dbReference type="Proteomes" id="UP000824160">
    <property type="component" value="Unassembled WGS sequence"/>
</dbReference>
<evidence type="ECO:0000313" key="1">
    <source>
        <dbReference type="EMBL" id="HIT95029.1"/>
    </source>
</evidence>
<proteinExistence type="predicted"/>
<gene>
    <name evidence="1" type="ORF">IAC43_07570</name>
</gene>
<reference evidence="1" key="2">
    <citation type="journal article" date="2021" name="PeerJ">
        <title>Extensive microbial diversity within the chicken gut microbiome revealed by metagenomics and culture.</title>
        <authorList>
            <person name="Gilroy R."/>
            <person name="Ravi A."/>
            <person name="Getino M."/>
            <person name="Pursley I."/>
            <person name="Horton D.L."/>
            <person name="Alikhan N.F."/>
            <person name="Baker D."/>
            <person name="Gharbi K."/>
            <person name="Hall N."/>
            <person name="Watson M."/>
            <person name="Adriaenssens E.M."/>
            <person name="Foster-Nyarko E."/>
            <person name="Jarju S."/>
            <person name="Secka A."/>
            <person name="Antonio M."/>
            <person name="Oren A."/>
            <person name="Chaudhuri R.R."/>
            <person name="La Ragione R."/>
            <person name="Hildebrand F."/>
            <person name="Pallen M.J."/>
        </authorList>
    </citation>
    <scope>NUCLEOTIDE SEQUENCE</scope>
    <source>
        <strain evidence="1">ChiBcec7-5410</strain>
    </source>
</reference>
<accession>A0A9D1H9D6</accession>
<evidence type="ECO:0000313" key="2">
    <source>
        <dbReference type="Proteomes" id="UP000824160"/>
    </source>
</evidence>